<gene>
    <name evidence="4" type="primary">ddaH</name>
    <name evidence="4" type="ORF">GCM10010123_16550</name>
</gene>
<dbReference type="Proteomes" id="UP000649739">
    <property type="component" value="Unassembled WGS sequence"/>
</dbReference>
<dbReference type="SUPFAM" id="SSF55909">
    <property type="entry name" value="Pentein"/>
    <property type="match status" value="1"/>
</dbReference>
<dbReference type="PANTHER" id="PTHR12737">
    <property type="entry name" value="DIMETHYLARGININE DIMETHYLAMINOHYDROLASE"/>
    <property type="match status" value="1"/>
</dbReference>
<dbReference type="GO" id="GO:0000052">
    <property type="term" value="P:citrulline metabolic process"/>
    <property type="evidence" value="ECO:0007669"/>
    <property type="project" value="TreeGrafter"/>
</dbReference>
<dbReference type="InterPro" id="IPR033199">
    <property type="entry name" value="DDAH-like"/>
</dbReference>
<dbReference type="GO" id="GO:0045429">
    <property type="term" value="P:positive regulation of nitric oxide biosynthetic process"/>
    <property type="evidence" value="ECO:0007669"/>
    <property type="project" value="TreeGrafter"/>
</dbReference>
<dbReference type="GO" id="GO:0016597">
    <property type="term" value="F:amino acid binding"/>
    <property type="evidence" value="ECO:0007669"/>
    <property type="project" value="TreeGrafter"/>
</dbReference>
<dbReference type="EMBL" id="BMQB01000003">
    <property type="protein sequence ID" value="GGJ87667.1"/>
    <property type="molecule type" value="Genomic_DNA"/>
</dbReference>
<evidence type="ECO:0000256" key="3">
    <source>
        <dbReference type="PIRSR" id="PIRSR633199-1"/>
    </source>
</evidence>
<organism evidence="4 5">
    <name type="scientific">Pilimelia anulata</name>
    <dbReference type="NCBI Taxonomy" id="53371"/>
    <lineage>
        <taxon>Bacteria</taxon>
        <taxon>Bacillati</taxon>
        <taxon>Actinomycetota</taxon>
        <taxon>Actinomycetes</taxon>
        <taxon>Micromonosporales</taxon>
        <taxon>Micromonosporaceae</taxon>
        <taxon>Pilimelia</taxon>
    </lineage>
</organism>
<protein>
    <submittedName>
        <fullName evidence="4">N(G),N(G)-dimethylarginine dimethylaminohydrolase</fullName>
    </submittedName>
</protein>
<comment type="caution">
    <text evidence="4">The sequence shown here is derived from an EMBL/GenBank/DDBJ whole genome shotgun (WGS) entry which is preliminary data.</text>
</comment>
<evidence type="ECO:0000256" key="1">
    <source>
        <dbReference type="ARBA" id="ARBA00008532"/>
    </source>
</evidence>
<comment type="similarity">
    <text evidence="1">Belongs to the DDAH family.</text>
</comment>
<evidence type="ECO:0000256" key="2">
    <source>
        <dbReference type="ARBA" id="ARBA00022801"/>
    </source>
</evidence>
<dbReference type="GO" id="GO:0006525">
    <property type="term" value="P:arginine metabolic process"/>
    <property type="evidence" value="ECO:0007669"/>
    <property type="project" value="TreeGrafter"/>
</dbReference>
<feature type="active site" description="Proton donor" evidence="3">
    <location>
        <position position="163"/>
    </location>
</feature>
<dbReference type="AlphaFoldDB" id="A0A8J3F9L2"/>
<evidence type="ECO:0000313" key="5">
    <source>
        <dbReference type="Proteomes" id="UP000649739"/>
    </source>
</evidence>
<keyword evidence="2" id="KW-0378">Hydrolase</keyword>
<dbReference type="GO" id="GO:0016403">
    <property type="term" value="F:dimethylargininase activity"/>
    <property type="evidence" value="ECO:0007669"/>
    <property type="project" value="TreeGrafter"/>
</dbReference>
<dbReference type="PANTHER" id="PTHR12737:SF9">
    <property type="entry name" value="DIMETHYLARGININASE"/>
    <property type="match status" value="1"/>
</dbReference>
<dbReference type="NCBIfam" id="NF045660">
    <property type="entry name" value="DiMthArgaseDdahStm"/>
    <property type="match status" value="1"/>
</dbReference>
<sequence>MTRRVALLRRPSPLLADGLVTHVDRRPVDPALALDQWTAYAAALTAHGWTTLEVPPLDACPDGVFVEDAVVVYGDLAVLLRSGAPSRRPETAGLADALEPFGYLVATVADPATADGGDVLKHGDRVWIGASGRTNAAGVARLTDLLAARGATVSAVPVSRVLHLKSAVTALPDGTILGHPPLVDDPAAWGTAFLPVPEPAGAHVVVLDERTVLLSAAAPRTAELLAGRGLAVVPVDISEFEKREGSVTCLSVRLR</sequence>
<proteinExistence type="inferred from homology"/>
<feature type="active site" description="Nucleophile" evidence="3">
    <location>
        <position position="249"/>
    </location>
</feature>
<evidence type="ECO:0000313" key="4">
    <source>
        <dbReference type="EMBL" id="GGJ87667.1"/>
    </source>
</evidence>
<accession>A0A8J3F9L2</accession>
<reference evidence="4" key="2">
    <citation type="submission" date="2020-09" db="EMBL/GenBank/DDBJ databases">
        <authorList>
            <person name="Sun Q."/>
            <person name="Ohkuma M."/>
        </authorList>
    </citation>
    <scope>NUCLEOTIDE SEQUENCE</scope>
    <source>
        <strain evidence="4">JCM 3090</strain>
    </source>
</reference>
<reference evidence="4" key="1">
    <citation type="journal article" date="2014" name="Int. J. Syst. Evol. Microbiol.">
        <title>Complete genome sequence of Corynebacterium casei LMG S-19264T (=DSM 44701T), isolated from a smear-ripened cheese.</title>
        <authorList>
            <consortium name="US DOE Joint Genome Institute (JGI-PGF)"/>
            <person name="Walter F."/>
            <person name="Albersmeier A."/>
            <person name="Kalinowski J."/>
            <person name="Ruckert C."/>
        </authorList>
    </citation>
    <scope>NUCLEOTIDE SEQUENCE</scope>
    <source>
        <strain evidence="4">JCM 3090</strain>
    </source>
</reference>
<name>A0A8J3F9L2_9ACTN</name>
<dbReference type="Gene3D" id="3.75.10.10">
    <property type="entry name" value="L-arginine/glycine Amidinotransferase, Chain A"/>
    <property type="match status" value="1"/>
</dbReference>
<dbReference type="RefSeq" id="WP_189169488.1">
    <property type="nucleotide sequence ID" value="NZ_BMQB01000003.1"/>
</dbReference>
<keyword evidence="5" id="KW-1185">Reference proteome</keyword>